<protein>
    <submittedName>
        <fullName evidence="1">Uncharacterized protein</fullName>
    </submittedName>
</protein>
<evidence type="ECO:0000313" key="1">
    <source>
        <dbReference type="EMBL" id="KRL87292.1"/>
    </source>
</evidence>
<dbReference type="EMBL" id="AZFT01000004">
    <property type="protein sequence ID" value="KRL87292.1"/>
    <property type="molecule type" value="Genomic_DNA"/>
</dbReference>
<comment type="caution">
    <text evidence="1">The sequence shown here is derived from an EMBL/GenBank/DDBJ whole genome shotgun (WGS) entry which is preliminary data.</text>
</comment>
<reference evidence="1 2" key="1">
    <citation type="journal article" date="2015" name="Genome Announc.">
        <title>Expanding the biotechnology potential of lactobacilli through comparative genomics of 213 strains and associated genera.</title>
        <authorList>
            <person name="Sun Z."/>
            <person name="Harris H.M."/>
            <person name="McCann A."/>
            <person name="Guo C."/>
            <person name="Argimon S."/>
            <person name="Zhang W."/>
            <person name="Yang X."/>
            <person name="Jeffery I.B."/>
            <person name="Cooney J.C."/>
            <person name="Kagawa T.F."/>
            <person name="Liu W."/>
            <person name="Song Y."/>
            <person name="Salvetti E."/>
            <person name="Wrobel A."/>
            <person name="Rasinkangas P."/>
            <person name="Parkhill J."/>
            <person name="Rea M.C."/>
            <person name="O'Sullivan O."/>
            <person name="Ritari J."/>
            <person name="Douillard F.P."/>
            <person name="Paul Ross R."/>
            <person name="Yang R."/>
            <person name="Briner A.E."/>
            <person name="Felis G.E."/>
            <person name="de Vos W.M."/>
            <person name="Barrangou R."/>
            <person name="Klaenhammer T.R."/>
            <person name="Caufield P.W."/>
            <person name="Cui Y."/>
            <person name="Zhang H."/>
            <person name="O'Toole P.W."/>
        </authorList>
    </citation>
    <scope>NUCLEOTIDE SEQUENCE [LARGE SCALE GENOMIC DNA]</scope>
    <source>
        <strain evidence="1 2">DSM 16634</strain>
    </source>
</reference>
<sequence>MAHKYMTLELKRLINQAEIGIMTPLTIIKPVVSHCTEAVEIEKSFIIAGKAVFIKVLFKIVQKEPTIKTKTKRLRL</sequence>
<keyword evidence="2" id="KW-1185">Reference proteome</keyword>
<dbReference type="Proteomes" id="UP000051324">
    <property type="component" value="Unassembled WGS sequence"/>
</dbReference>
<dbReference type="AlphaFoldDB" id="A0A0R1U1Q1"/>
<accession>A0A0R1U1Q1</accession>
<evidence type="ECO:0000313" key="2">
    <source>
        <dbReference type="Proteomes" id="UP000051324"/>
    </source>
</evidence>
<gene>
    <name evidence="1" type="ORF">FC32_GL001715</name>
</gene>
<proteinExistence type="predicted"/>
<dbReference type="STRING" id="1423724.FC32_GL001715"/>
<organism evidence="1 2">
    <name type="scientific">Ligilactobacillus apodemi DSM 16634 = JCM 16172</name>
    <dbReference type="NCBI Taxonomy" id="1423724"/>
    <lineage>
        <taxon>Bacteria</taxon>
        <taxon>Bacillati</taxon>
        <taxon>Bacillota</taxon>
        <taxon>Bacilli</taxon>
        <taxon>Lactobacillales</taxon>
        <taxon>Lactobacillaceae</taxon>
        <taxon>Ligilactobacillus</taxon>
    </lineage>
</organism>
<name>A0A0R1U1Q1_9LACO</name>